<reference evidence="1 2" key="2">
    <citation type="journal article" date="2022" name="Mol. Ecol. Resour.">
        <title>The genomes of chicory, endive, great burdock and yacon provide insights into Asteraceae paleo-polyploidization history and plant inulin production.</title>
        <authorList>
            <person name="Fan W."/>
            <person name="Wang S."/>
            <person name="Wang H."/>
            <person name="Wang A."/>
            <person name="Jiang F."/>
            <person name="Liu H."/>
            <person name="Zhao H."/>
            <person name="Xu D."/>
            <person name="Zhang Y."/>
        </authorList>
    </citation>
    <scope>NUCLEOTIDE SEQUENCE [LARGE SCALE GENOMIC DNA]</scope>
    <source>
        <strain evidence="2">cv. Niubang</strain>
    </source>
</reference>
<accession>A0ACB9B524</accession>
<evidence type="ECO:0000313" key="2">
    <source>
        <dbReference type="Proteomes" id="UP001055879"/>
    </source>
</evidence>
<keyword evidence="2" id="KW-1185">Reference proteome</keyword>
<evidence type="ECO:0000313" key="1">
    <source>
        <dbReference type="EMBL" id="KAI3715780.1"/>
    </source>
</evidence>
<reference evidence="2" key="1">
    <citation type="journal article" date="2022" name="Mol. Ecol. Resour.">
        <title>The genomes of chicory, endive, great burdock and yacon provide insights into Asteraceae palaeo-polyploidization history and plant inulin production.</title>
        <authorList>
            <person name="Fan W."/>
            <person name="Wang S."/>
            <person name="Wang H."/>
            <person name="Wang A."/>
            <person name="Jiang F."/>
            <person name="Liu H."/>
            <person name="Zhao H."/>
            <person name="Xu D."/>
            <person name="Zhang Y."/>
        </authorList>
    </citation>
    <scope>NUCLEOTIDE SEQUENCE [LARGE SCALE GENOMIC DNA]</scope>
    <source>
        <strain evidence="2">cv. Niubang</strain>
    </source>
</reference>
<protein>
    <submittedName>
        <fullName evidence="1">Uncharacterized protein</fullName>
    </submittedName>
</protein>
<organism evidence="1 2">
    <name type="scientific">Arctium lappa</name>
    <name type="common">Greater burdock</name>
    <name type="synonym">Lappa major</name>
    <dbReference type="NCBI Taxonomy" id="4217"/>
    <lineage>
        <taxon>Eukaryota</taxon>
        <taxon>Viridiplantae</taxon>
        <taxon>Streptophyta</taxon>
        <taxon>Embryophyta</taxon>
        <taxon>Tracheophyta</taxon>
        <taxon>Spermatophyta</taxon>
        <taxon>Magnoliopsida</taxon>
        <taxon>eudicotyledons</taxon>
        <taxon>Gunneridae</taxon>
        <taxon>Pentapetalae</taxon>
        <taxon>asterids</taxon>
        <taxon>campanulids</taxon>
        <taxon>Asterales</taxon>
        <taxon>Asteraceae</taxon>
        <taxon>Carduoideae</taxon>
        <taxon>Cardueae</taxon>
        <taxon>Arctiinae</taxon>
        <taxon>Arctium</taxon>
    </lineage>
</organism>
<gene>
    <name evidence="1" type="ORF">L6452_22767</name>
</gene>
<sequence>MPMANISVCFGSNPCVVKPLTVACRSSASASHHDTAINFYELLSLSSNKAGAQEIKRAYRTLALKYHPDVYHDEDATKTFVLLQTAYKTLVDPESREEYDRTLRYRESGHVCVACKITDHVGEERRWEGQIAELRKRSSNHKEGSWGSRVRSVNKQNKES</sequence>
<name>A0ACB9B524_ARCLA</name>
<proteinExistence type="predicted"/>
<comment type="caution">
    <text evidence="1">The sequence shown here is derived from an EMBL/GenBank/DDBJ whole genome shotgun (WGS) entry which is preliminary data.</text>
</comment>
<dbReference type="EMBL" id="CM042053">
    <property type="protein sequence ID" value="KAI3715780.1"/>
    <property type="molecule type" value="Genomic_DNA"/>
</dbReference>
<dbReference type="Proteomes" id="UP001055879">
    <property type="component" value="Linkage Group LG07"/>
</dbReference>